<accession>A0ACD6A4E0</accession>
<evidence type="ECO:0000313" key="1">
    <source>
        <dbReference type="EnsemblPlants" id="AVESA.00010b.r2.7CG0687170.1.CDS.1"/>
    </source>
</evidence>
<reference evidence="1" key="2">
    <citation type="submission" date="2025-09" db="UniProtKB">
        <authorList>
            <consortium name="EnsemblPlants"/>
        </authorList>
    </citation>
    <scope>IDENTIFICATION</scope>
</reference>
<dbReference type="EnsemblPlants" id="AVESA.00010b.r2.7CG0687170.1">
    <property type="protein sequence ID" value="AVESA.00010b.r2.7CG0687170.1.CDS.1"/>
    <property type="gene ID" value="AVESA.00010b.r2.7CG0687170"/>
</dbReference>
<evidence type="ECO:0000313" key="2">
    <source>
        <dbReference type="Proteomes" id="UP001732700"/>
    </source>
</evidence>
<sequence>MPPRKESSMAGSADHISSLPDTLLHHVMSFLQAQEAVGLCVLAQRWRHLWKSMRVLHVTGGRPVQMTHRFLDHVIALRGHHPLDECLFHFDTFSGGDWQYVNLWIQYALACQVRALDVSFRNGRSFPLPDLPLVSQTLTQLKLHYLRLNARFLDFSSCPALEDLNMTRCSIPADKISSRSLKHLSILECYFTRDTRTRISAPSLVSLQLIAVDGRTPLIEDMPVLVTASVRFDDKCKDSHGYLSPVACGDPSCECCNGTDRGICDDFSCEMLSR</sequence>
<name>A0ACD6A4E0_AVESA</name>
<proteinExistence type="predicted"/>
<dbReference type="Proteomes" id="UP001732700">
    <property type="component" value="Chromosome 7C"/>
</dbReference>
<keyword evidence="2" id="KW-1185">Reference proteome</keyword>
<reference evidence="1" key="1">
    <citation type="submission" date="2021-05" db="EMBL/GenBank/DDBJ databases">
        <authorList>
            <person name="Scholz U."/>
            <person name="Mascher M."/>
            <person name="Fiebig A."/>
        </authorList>
    </citation>
    <scope>NUCLEOTIDE SEQUENCE [LARGE SCALE GENOMIC DNA]</scope>
</reference>
<protein>
    <submittedName>
        <fullName evidence="1">Uncharacterized protein</fullName>
    </submittedName>
</protein>
<organism evidence="1 2">
    <name type="scientific">Avena sativa</name>
    <name type="common">Oat</name>
    <dbReference type="NCBI Taxonomy" id="4498"/>
    <lineage>
        <taxon>Eukaryota</taxon>
        <taxon>Viridiplantae</taxon>
        <taxon>Streptophyta</taxon>
        <taxon>Embryophyta</taxon>
        <taxon>Tracheophyta</taxon>
        <taxon>Spermatophyta</taxon>
        <taxon>Magnoliopsida</taxon>
        <taxon>Liliopsida</taxon>
        <taxon>Poales</taxon>
        <taxon>Poaceae</taxon>
        <taxon>BOP clade</taxon>
        <taxon>Pooideae</taxon>
        <taxon>Poodae</taxon>
        <taxon>Poeae</taxon>
        <taxon>Poeae Chloroplast Group 1 (Aveneae type)</taxon>
        <taxon>Aveninae</taxon>
        <taxon>Avena</taxon>
    </lineage>
</organism>